<accession>A0A0F5MQ17</accession>
<dbReference type="PANTHER" id="PTHR24126:SF65">
    <property type="entry name" value="CHROMOSOME UNDETERMINED SCAFFOLD_20, WHOLE GENOME SHOTGUN SEQUENCE"/>
    <property type="match status" value="1"/>
</dbReference>
<dbReference type="InterPro" id="IPR002110">
    <property type="entry name" value="Ankyrin_rpt"/>
</dbReference>
<dbReference type="InterPro" id="IPR036770">
    <property type="entry name" value="Ankyrin_rpt-contain_sf"/>
</dbReference>
<keyword evidence="1" id="KW-0677">Repeat</keyword>
<feature type="repeat" description="ANK" evidence="3">
    <location>
        <begin position="41"/>
        <end position="73"/>
    </location>
</feature>
<reference evidence="4 5" key="1">
    <citation type="submission" date="2015-02" db="EMBL/GenBank/DDBJ databases">
        <title>Single cell genomics of a rare environmental alphaproteobacterium provides unique insights into Rickettsiaceae evolution.</title>
        <authorList>
            <person name="Martijn J."/>
            <person name="Schulz F."/>
            <person name="Zaremba-Niedzwiedzka K."/>
            <person name="Viklund J."/>
            <person name="Stepanauskas R."/>
            <person name="Andersson S.G.E."/>
            <person name="Horn M."/>
            <person name="Guy L."/>
            <person name="Ettema T.J.G."/>
        </authorList>
    </citation>
    <scope>NUCLEOTIDE SEQUENCE [LARGE SCALE GENOMIC DNA]</scope>
    <source>
        <strain evidence="4 5">SCGC AAA041-L04</strain>
    </source>
</reference>
<dbReference type="PANTHER" id="PTHR24126">
    <property type="entry name" value="ANKYRIN REPEAT, PH AND SEC7 DOMAIN CONTAINING PROTEIN SECG-RELATED"/>
    <property type="match status" value="1"/>
</dbReference>
<evidence type="ECO:0000256" key="3">
    <source>
        <dbReference type="PROSITE-ProRule" id="PRU00023"/>
    </source>
</evidence>
<comment type="caution">
    <text evidence="4">The sequence shown here is derived from an EMBL/GenBank/DDBJ whole genome shotgun (WGS) entry which is preliminary data.</text>
</comment>
<sequence length="507" mass="55929">MSDVVKKIIANGADLNALIDQDDKIVTQIQDGNKYGISLNQGETPLCTALRAQHWGVAKALIEGGANLDIVGIKAGNKDYTPLAYCIIFYPELVETLLKKGADTNMKFSDNHYPIMVAAELSNIGTLLKNKGSEDESTVRERFNKFTSYKIFEKLILHGADINVVDNQGDYLDSYLQDNGIISKYYKIYLAIKESGNLDVAKSNGLLISNAENSDINLADGLNMVFDSGKITVFCDQSKCKNIDSLNEEIRPLLLLGQNPAESNSRNLIAEEENVNLNTENNNADSLLNAKIQPLFLLYQYPEESNSRNLIASGENSNANAENINVDLDKKIIIDNLVAHFASLTLVPAIRCLTDTVNGKNDNIQNCVNYYPKFASEYGEVLARGMYSTAIFAASNFYGLNLINSMIASKSISDFTILAIKGDKFETGSYEKYSIEMLEYLATSLTVVTYDIKLDAYHMALRQISPPLIDLGSSVIYRCATKIGDVIYLTGELGLGDFLDLLNINHP</sequence>
<keyword evidence="2 3" id="KW-0040">ANK repeat</keyword>
<organism evidence="4 5">
    <name type="scientific">Candidatus Arcanibacter lacustris</name>
    <dbReference type="NCBI Taxonomy" id="1607817"/>
    <lineage>
        <taxon>Bacteria</taxon>
        <taxon>Pseudomonadati</taxon>
        <taxon>Pseudomonadota</taxon>
        <taxon>Alphaproteobacteria</taxon>
        <taxon>Rickettsiales</taxon>
        <taxon>Candidatus Arcanibacter</taxon>
    </lineage>
</organism>
<dbReference type="EMBL" id="JYHA01000125">
    <property type="protein sequence ID" value="KKB96162.1"/>
    <property type="molecule type" value="Genomic_DNA"/>
</dbReference>
<protein>
    <submittedName>
        <fullName evidence="4">Ankyrin repeats (3 copies)</fullName>
    </submittedName>
</protein>
<dbReference type="Gene3D" id="1.25.40.20">
    <property type="entry name" value="Ankyrin repeat-containing domain"/>
    <property type="match status" value="1"/>
</dbReference>
<dbReference type="PROSITE" id="PS50088">
    <property type="entry name" value="ANK_REPEAT"/>
    <property type="match status" value="1"/>
</dbReference>
<dbReference type="Pfam" id="PF12796">
    <property type="entry name" value="Ank_2"/>
    <property type="match status" value="1"/>
</dbReference>
<dbReference type="SMART" id="SM00248">
    <property type="entry name" value="ANK"/>
    <property type="match status" value="3"/>
</dbReference>
<evidence type="ECO:0000313" key="5">
    <source>
        <dbReference type="Proteomes" id="UP000033358"/>
    </source>
</evidence>
<dbReference type="Proteomes" id="UP000033358">
    <property type="component" value="Unassembled WGS sequence"/>
</dbReference>
<evidence type="ECO:0000256" key="2">
    <source>
        <dbReference type="ARBA" id="ARBA00023043"/>
    </source>
</evidence>
<dbReference type="AlphaFoldDB" id="A0A0F5MQ17"/>
<dbReference type="SUPFAM" id="SSF48403">
    <property type="entry name" value="Ankyrin repeat"/>
    <property type="match status" value="1"/>
</dbReference>
<name>A0A0F5MQ17_9RICK</name>
<evidence type="ECO:0000313" key="4">
    <source>
        <dbReference type="EMBL" id="KKB96162.1"/>
    </source>
</evidence>
<gene>
    <name evidence="4" type="ORF">SZ25_00755</name>
</gene>
<keyword evidence="5" id="KW-1185">Reference proteome</keyword>
<dbReference type="PROSITE" id="PS50297">
    <property type="entry name" value="ANK_REP_REGION"/>
    <property type="match status" value="1"/>
</dbReference>
<evidence type="ECO:0000256" key="1">
    <source>
        <dbReference type="ARBA" id="ARBA00022737"/>
    </source>
</evidence>
<proteinExistence type="predicted"/>